<comment type="caution">
    <text evidence="1">The sequence shown here is derived from an EMBL/GenBank/DDBJ whole genome shotgun (WGS) entry which is preliminary data.</text>
</comment>
<reference evidence="1 2" key="1">
    <citation type="journal article" date="2021" name="Plant Biotechnol. J.">
        <title>Multi-omics assisted identification of the key and species-specific regulatory components of drought-tolerant mechanisms in Gossypium stocksii.</title>
        <authorList>
            <person name="Yu D."/>
            <person name="Ke L."/>
            <person name="Zhang D."/>
            <person name="Wu Y."/>
            <person name="Sun Y."/>
            <person name="Mei J."/>
            <person name="Sun J."/>
            <person name="Sun Y."/>
        </authorList>
    </citation>
    <scope>NUCLEOTIDE SEQUENCE [LARGE SCALE GENOMIC DNA]</scope>
    <source>
        <strain evidence="2">cv. E1</strain>
        <tissue evidence="1">Leaf</tissue>
    </source>
</reference>
<keyword evidence="2" id="KW-1185">Reference proteome</keyword>
<proteinExistence type="predicted"/>
<sequence>MIAKEVFDPININIEEEVVVDVEVELTTNLELKYILNESVDELIHFLAITKEVSTKKVDEFFTFSFEEKGNARVTKASRDMEGKKFEKIIPRKMICGWLGFGTKWLVI</sequence>
<dbReference type="EMBL" id="JAIQCV010000008">
    <property type="protein sequence ID" value="KAH1073532.1"/>
    <property type="molecule type" value="Genomic_DNA"/>
</dbReference>
<accession>A0A9D3ZXK2</accession>
<protein>
    <submittedName>
        <fullName evidence="1">Uncharacterized protein</fullName>
    </submittedName>
</protein>
<organism evidence="1 2">
    <name type="scientific">Gossypium stocksii</name>
    <dbReference type="NCBI Taxonomy" id="47602"/>
    <lineage>
        <taxon>Eukaryota</taxon>
        <taxon>Viridiplantae</taxon>
        <taxon>Streptophyta</taxon>
        <taxon>Embryophyta</taxon>
        <taxon>Tracheophyta</taxon>
        <taxon>Spermatophyta</taxon>
        <taxon>Magnoliopsida</taxon>
        <taxon>eudicotyledons</taxon>
        <taxon>Gunneridae</taxon>
        <taxon>Pentapetalae</taxon>
        <taxon>rosids</taxon>
        <taxon>malvids</taxon>
        <taxon>Malvales</taxon>
        <taxon>Malvaceae</taxon>
        <taxon>Malvoideae</taxon>
        <taxon>Gossypium</taxon>
    </lineage>
</organism>
<evidence type="ECO:0000313" key="1">
    <source>
        <dbReference type="EMBL" id="KAH1073532.1"/>
    </source>
</evidence>
<dbReference type="AlphaFoldDB" id="A0A9D3ZXK2"/>
<evidence type="ECO:0000313" key="2">
    <source>
        <dbReference type="Proteomes" id="UP000828251"/>
    </source>
</evidence>
<gene>
    <name evidence="1" type="ORF">J1N35_025860</name>
</gene>
<name>A0A9D3ZXK2_9ROSI</name>
<dbReference type="Proteomes" id="UP000828251">
    <property type="component" value="Unassembled WGS sequence"/>
</dbReference>